<dbReference type="InterPro" id="IPR001226">
    <property type="entry name" value="Flavodoxin_CS"/>
</dbReference>
<dbReference type="InterPro" id="IPR029039">
    <property type="entry name" value="Flavoprotein-like_sf"/>
</dbReference>
<dbReference type="Proteomes" id="UP000232133">
    <property type="component" value="Chromosome"/>
</dbReference>
<dbReference type="SUPFAM" id="SSF52218">
    <property type="entry name" value="Flavoproteins"/>
    <property type="match status" value="1"/>
</dbReference>
<organism evidence="2 3">
    <name type="scientific">Methanobrevibacter smithii</name>
    <dbReference type="NCBI Taxonomy" id="2173"/>
    <lineage>
        <taxon>Archaea</taxon>
        <taxon>Methanobacteriati</taxon>
        <taxon>Methanobacteriota</taxon>
        <taxon>Methanomada group</taxon>
        <taxon>Methanobacteria</taxon>
        <taxon>Methanobacteriales</taxon>
        <taxon>Methanobacteriaceae</taxon>
        <taxon>Methanobrevibacter</taxon>
    </lineage>
</organism>
<dbReference type="EMBL" id="CP017803">
    <property type="protein sequence ID" value="ATZ60455.1"/>
    <property type="molecule type" value="Genomic_DNA"/>
</dbReference>
<evidence type="ECO:0000313" key="3">
    <source>
        <dbReference type="Proteomes" id="UP000232133"/>
    </source>
</evidence>
<evidence type="ECO:0000259" key="1">
    <source>
        <dbReference type="Pfam" id="PF12724"/>
    </source>
</evidence>
<sequence>MKIAIIYSTSSGITKKAAKILSNKIKAKIQLIPIEKAKTACLLKYDFIILAGSLYHGKVQGTLKRYISGNMGTLMEKPVALFMNCDEKSNTKSHLNKTFSEQLVKSSFISSNFGYEINPDEGNFIDKIKAKKTLSSENIPVLNMDEIDKFASYINNLIDKRIE</sequence>
<dbReference type="Gene3D" id="3.40.50.360">
    <property type="match status" value="1"/>
</dbReference>
<dbReference type="PANTHER" id="PTHR38030">
    <property type="entry name" value="PROTOPORPHYRINOGEN IX DEHYDROGENASE [MENAQUINONE]"/>
    <property type="match status" value="1"/>
</dbReference>
<dbReference type="PANTHER" id="PTHR38030:SF2">
    <property type="entry name" value="PROTOPORPHYRINOGEN IX DEHYDROGENASE [QUINONE]"/>
    <property type="match status" value="1"/>
</dbReference>
<dbReference type="RefSeq" id="WP_100815810.1">
    <property type="nucleotide sequence ID" value="NZ_CP017803.1"/>
</dbReference>
<dbReference type="GO" id="GO:0010181">
    <property type="term" value="F:FMN binding"/>
    <property type="evidence" value="ECO:0007669"/>
    <property type="project" value="InterPro"/>
</dbReference>
<feature type="domain" description="Flavodoxin" evidence="1">
    <location>
        <begin position="5"/>
        <end position="132"/>
    </location>
</feature>
<dbReference type="InterPro" id="IPR052200">
    <property type="entry name" value="Protoporphyrinogen_IX_DH"/>
</dbReference>
<reference evidence="3" key="1">
    <citation type="submission" date="2016-10" db="EMBL/GenBank/DDBJ databases">
        <authorList>
            <person name="Kim B.-C."/>
            <person name="Jeong H."/>
        </authorList>
    </citation>
    <scope>NUCLEOTIDE SEQUENCE [LARGE SCALE GENOMIC DNA]</scope>
    <source>
        <strain evidence="3">KB11</strain>
    </source>
</reference>
<dbReference type="GO" id="GO:0070819">
    <property type="term" value="F:menaquinone-dependent protoporphyrinogen oxidase activity"/>
    <property type="evidence" value="ECO:0007669"/>
    <property type="project" value="TreeGrafter"/>
</dbReference>
<proteinExistence type="predicted"/>
<protein>
    <submittedName>
        <fullName evidence="2">Flavodoxin</fullName>
    </submittedName>
</protein>
<dbReference type="GO" id="GO:0006783">
    <property type="term" value="P:heme biosynthetic process"/>
    <property type="evidence" value="ECO:0007669"/>
    <property type="project" value="TreeGrafter"/>
</dbReference>
<dbReference type="PROSITE" id="PS00201">
    <property type="entry name" value="FLAVODOXIN"/>
    <property type="match status" value="1"/>
</dbReference>
<dbReference type="AlphaFoldDB" id="A0A2H4U8K6"/>
<dbReference type="Pfam" id="PF12724">
    <property type="entry name" value="Flavodoxin_5"/>
    <property type="match status" value="1"/>
</dbReference>
<accession>A0A2H4U8K6</accession>
<name>A0A2H4U8K6_METSM</name>
<gene>
    <name evidence="2" type="ORF">BK798_08495</name>
</gene>
<dbReference type="InterPro" id="IPR026816">
    <property type="entry name" value="Flavodoxin_dom"/>
</dbReference>
<dbReference type="GO" id="GO:0009055">
    <property type="term" value="F:electron transfer activity"/>
    <property type="evidence" value="ECO:0007669"/>
    <property type="project" value="InterPro"/>
</dbReference>
<evidence type="ECO:0000313" key="2">
    <source>
        <dbReference type="EMBL" id="ATZ60455.1"/>
    </source>
</evidence>
<dbReference type="GeneID" id="35119413"/>